<proteinExistence type="predicted"/>
<sequence>MAGIILIFIGIILIGINIKAIKNDTSFEASFDNQIKNTDKYDLEIGKLRQEFAETILEMQQEIDRLNNDDSNRYKNNEKIDDNELKAQNTSINVVIDDKQNVIEENENEKIGNVRKLFKEGNTVDEISEKLDLGKGEVLLIQKLYTN</sequence>
<dbReference type="AlphaFoldDB" id="A0A1S8L049"/>
<dbReference type="STRING" id="84029.CROST_36910"/>
<name>A0A1S8L049_9CLOT</name>
<organism evidence="1 2">
    <name type="scientific">Clostridium felsineum</name>
    <dbReference type="NCBI Taxonomy" id="36839"/>
    <lineage>
        <taxon>Bacteria</taxon>
        <taxon>Bacillati</taxon>
        <taxon>Bacillota</taxon>
        <taxon>Clostridia</taxon>
        <taxon>Eubacteriales</taxon>
        <taxon>Clostridiaceae</taxon>
        <taxon>Clostridium</taxon>
    </lineage>
</organism>
<gene>
    <name evidence="1" type="ORF">CROST_021030</name>
</gene>
<evidence type="ECO:0000313" key="1">
    <source>
        <dbReference type="EMBL" id="URZ11386.1"/>
    </source>
</evidence>
<evidence type="ECO:0000313" key="2">
    <source>
        <dbReference type="Proteomes" id="UP000190951"/>
    </source>
</evidence>
<protein>
    <submittedName>
        <fullName evidence="1">Uncharacterized protein</fullName>
    </submittedName>
</protein>
<reference evidence="1 2" key="1">
    <citation type="submission" date="2022-04" db="EMBL/GenBank/DDBJ databases">
        <title>Genome sequence of C. roseum typestrain.</title>
        <authorList>
            <person name="Poehlein A."/>
            <person name="Schoch T."/>
            <person name="Duerre P."/>
            <person name="Daniel R."/>
        </authorList>
    </citation>
    <scope>NUCLEOTIDE SEQUENCE [LARGE SCALE GENOMIC DNA]</scope>
    <source>
        <strain evidence="1 2">DSM 7320</strain>
    </source>
</reference>
<dbReference type="Proteomes" id="UP000190951">
    <property type="component" value="Chromosome"/>
</dbReference>
<dbReference type="KEGG" id="crw:CROST_021030"/>
<keyword evidence="2" id="KW-1185">Reference proteome</keyword>
<dbReference type="RefSeq" id="WP_077832710.1">
    <property type="nucleotide sequence ID" value="NZ_CP096983.1"/>
</dbReference>
<dbReference type="Pfam" id="PF19610">
    <property type="entry name" value="DUF6115"/>
    <property type="match status" value="1"/>
</dbReference>
<dbReference type="InterPro" id="IPR046118">
    <property type="entry name" value="DUF6115"/>
</dbReference>
<accession>A0A1S8L049</accession>
<dbReference type="EMBL" id="CP096983">
    <property type="protein sequence ID" value="URZ11386.1"/>
    <property type="molecule type" value="Genomic_DNA"/>
</dbReference>